<dbReference type="PROSITE" id="PS00571">
    <property type="entry name" value="AMIDASES"/>
    <property type="match status" value="1"/>
</dbReference>
<dbReference type="STRING" id="564117.SAMN05216369_0611"/>
<dbReference type="EMBL" id="FRAQ01000001">
    <property type="protein sequence ID" value="SHK13483.1"/>
    <property type="molecule type" value="Genomic_DNA"/>
</dbReference>
<dbReference type="Gene3D" id="3.90.1300.10">
    <property type="entry name" value="Amidase signature (AS) domain"/>
    <property type="match status" value="1"/>
</dbReference>
<dbReference type="InterPro" id="IPR020556">
    <property type="entry name" value="Amidase_CS"/>
</dbReference>
<organism evidence="2 3">
    <name type="scientific">Marinobacter antarcticus</name>
    <dbReference type="NCBI Taxonomy" id="564117"/>
    <lineage>
        <taxon>Bacteria</taxon>
        <taxon>Pseudomonadati</taxon>
        <taxon>Pseudomonadota</taxon>
        <taxon>Gammaproteobacteria</taxon>
        <taxon>Pseudomonadales</taxon>
        <taxon>Marinobacteraceae</taxon>
        <taxon>Marinobacter</taxon>
    </lineage>
</organism>
<dbReference type="NCBIfam" id="NF005460">
    <property type="entry name" value="PRK07056.1"/>
    <property type="match status" value="1"/>
</dbReference>
<gene>
    <name evidence="2" type="ORF">SAMN05216369_0611</name>
</gene>
<accession>A0A1M6PZW4</accession>
<name>A0A1M6PZW4_9GAMM</name>
<sequence>MSADSGDMNQQSGLAPVDLSEATLSSLLDGIRQNKWHASQLLETCLGNIDRYDDPANQVYTARFDRTAKAEAAAIDALQKGKVPLGELAGLPIALKVLFDVAGEVTHSGSKWWTQQAQSDALIVSRLRRAGAVITGHTNMTEFAYSGLGLNPHYGTPVNPIAQGRICGGSSSGAAAAVAQGMAVAAIGSDTGGSVRIPATFCGLVGFKPSQQRIPREGVFRLSQSLDSIGPIARSVDCCDRLDAVMAGERWQKRTPADLRGRRFVVPANYMLDELSPGVAEAFARSLRKLRERGARIVEAPVPVLDTLPELLKGGGLTAAESYHVHRRWLQQHGEDYDPQIRQRMERGASISAADYLDLQHLRAEREKQAEEWLGAYDGLLAPTIAIEPPLLTELENDAEYARLNLLVLRNTTVANLLDLCAITLPNHQYGDLPSGLMLVGRNGSDMAVLGIAQAMEKALKL</sequence>
<evidence type="ECO:0000259" key="1">
    <source>
        <dbReference type="Pfam" id="PF01425"/>
    </source>
</evidence>
<dbReference type="AlphaFoldDB" id="A0A1M6PZW4"/>
<dbReference type="InterPro" id="IPR036928">
    <property type="entry name" value="AS_sf"/>
</dbReference>
<reference evidence="3" key="1">
    <citation type="submission" date="2016-11" db="EMBL/GenBank/DDBJ databases">
        <authorList>
            <person name="Varghese N."/>
            <person name="Submissions S."/>
        </authorList>
    </citation>
    <scope>NUCLEOTIDE SEQUENCE [LARGE SCALE GENOMIC DNA]</scope>
    <source>
        <strain evidence="3">CGMCC 1.10835</strain>
    </source>
</reference>
<dbReference type="SUPFAM" id="SSF75304">
    <property type="entry name" value="Amidase signature (AS) enzymes"/>
    <property type="match status" value="1"/>
</dbReference>
<proteinExistence type="predicted"/>
<dbReference type="GO" id="GO:0016740">
    <property type="term" value="F:transferase activity"/>
    <property type="evidence" value="ECO:0007669"/>
    <property type="project" value="UniProtKB-KW"/>
</dbReference>
<feature type="domain" description="Amidase" evidence="1">
    <location>
        <begin position="41"/>
        <end position="450"/>
    </location>
</feature>
<dbReference type="Proteomes" id="UP000184497">
    <property type="component" value="Unassembled WGS sequence"/>
</dbReference>
<protein>
    <submittedName>
        <fullName evidence="2">Aspartyl-tRNA(Asn)/glutamyl-tRNA(Gln) amidotransferase subunit A</fullName>
    </submittedName>
</protein>
<evidence type="ECO:0000313" key="3">
    <source>
        <dbReference type="Proteomes" id="UP000184497"/>
    </source>
</evidence>
<dbReference type="InterPro" id="IPR023631">
    <property type="entry name" value="Amidase_dom"/>
</dbReference>
<dbReference type="PANTHER" id="PTHR11895">
    <property type="entry name" value="TRANSAMIDASE"/>
    <property type="match status" value="1"/>
</dbReference>
<evidence type="ECO:0000313" key="2">
    <source>
        <dbReference type="EMBL" id="SHK13483.1"/>
    </source>
</evidence>
<dbReference type="InterPro" id="IPR000120">
    <property type="entry name" value="Amidase"/>
</dbReference>
<keyword evidence="2" id="KW-0808">Transferase</keyword>
<keyword evidence="3" id="KW-1185">Reference proteome</keyword>
<dbReference type="Pfam" id="PF01425">
    <property type="entry name" value="Amidase"/>
    <property type="match status" value="1"/>
</dbReference>
<dbReference type="PANTHER" id="PTHR11895:SF176">
    <property type="entry name" value="AMIDASE AMID-RELATED"/>
    <property type="match status" value="1"/>
</dbReference>